<name>A0A2N0VL42_9BACT</name>
<evidence type="ECO:0000259" key="3">
    <source>
        <dbReference type="SMART" id="SM00701"/>
    </source>
</evidence>
<comment type="similarity">
    <text evidence="1">Belongs to the N-acetylmuramoyl-L-alanine amidase 2 family.</text>
</comment>
<sequence length="534" mass="59775">MRRKSKIEMQKDVVLSSYIPCVCLGSVLKQFTIMNVEKFPSSIRKKLSDMQFMANRGFLFLILSIFFGLIISDALAQETALYTPADKIDVLSEEEQLPRTEWIWAEQTVSENLRSKSPDRNTIILSGKTEQPFTGLAVGWKLEDQSINPNEFALQIRSIAQGEDFGGWTSSYGYISPQESPSGFYWAMLYVTESGEAHDQFEVEIEMPAGVELQEIRVTGADARLRNGDDFDNVEQSKEASKSYDMPEIVDRSGWWGDLPPSELEPNYSPTPIDISHALVHHTVTVNEPANPAQVIRQIWDWHVNDNGWLDIGYNFLIDHEGTIYQGRYNPNLEQTDVQGAHAGAANSQSVGVALLGQFEPGAQPAPGQPQALALDALVKTIGWRFTQTGIGSESSGYIAGNFLPVISGHRDVSATACPGENLYQLLPDIRSQVDTGESEPPEEVVEFPFELNQNYPNPFTGETTISFSLDEDLRVWIDIYNVSGEKVDRIYDEVTEAGEHEVSWSPTGLASGVYFYEIGTESYRLMKQMIYFR</sequence>
<evidence type="ECO:0000313" key="5">
    <source>
        <dbReference type="Proteomes" id="UP000233398"/>
    </source>
</evidence>
<dbReference type="Proteomes" id="UP000233398">
    <property type="component" value="Unassembled WGS sequence"/>
</dbReference>
<dbReference type="GO" id="GO:0008270">
    <property type="term" value="F:zinc ion binding"/>
    <property type="evidence" value="ECO:0007669"/>
    <property type="project" value="InterPro"/>
</dbReference>
<keyword evidence="2" id="KW-1133">Transmembrane helix</keyword>
<dbReference type="GO" id="GO:0008745">
    <property type="term" value="F:N-acetylmuramoyl-L-alanine amidase activity"/>
    <property type="evidence" value="ECO:0007669"/>
    <property type="project" value="InterPro"/>
</dbReference>
<dbReference type="NCBIfam" id="TIGR04183">
    <property type="entry name" value="Por_Secre_tail"/>
    <property type="match status" value="1"/>
</dbReference>
<dbReference type="Gene3D" id="3.40.80.10">
    <property type="entry name" value="Peptidoglycan recognition protein-like"/>
    <property type="match status" value="1"/>
</dbReference>
<keyword evidence="2" id="KW-0472">Membrane</keyword>
<reference evidence="4 5" key="1">
    <citation type="submission" date="2017-11" db="EMBL/GenBank/DDBJ databases">
        <title>Rhodohalobacter 15182 sp. nov., isolated from a salt lake.</title>
        <authorList>
            <person name="Han S."/>
        </authorList>
    </citation>
    <scope>NUCLEOTIDE SEQUENCE [LARGE SCALE GENOMIC DNA]</scope>
    <source>
        <strain evidence="4 5">15182</strain>
    </source>
</reference>
<dbReference type="PANTHER" id="PTHR11022:SF41">
    <property type="entry name" value="PEPTIDOGLYCAN-RECOGNITION PROTEIN LC-RELATED"/>
    <property type="match status" value="1"/>
</dbReference>
<dbReference type="InterPro" id="IPR015510">
    <property type="entry name" value="PGRP"/>
</dbReference>
<dbReference type="PANTHER" id="PTHR11022">
    <property type="entry name" value="PEPTIDOGLYCAN RECOGNITION PROTEIN"/>
    <property type="match status" value="1"/>
</dbReference>
<keyword evidence="2" id="KW-0812">Transmembrane</keyword>
<dbReference type="InterPro" id="IPR002502">
    <property type="entry name" value="Amidase_domain"/>
</dbReference>
<protein>
    <recommendedName>
        <fullName evidence="3">Peptidoglycan recognition protein family domain-containing protein</fullName>
    </recommendedName>
</protein>
<accession>A0A2N0VL42</accession>
<proteinExistence type="inferred from homology"/>
<dbReference type="Pfam" id="PF01510">
    <property type="entry name" value="Amidase_2"/>
    <property type="match status" value="1"/>
</dbReference>
<organism evidence="4 5">
    <name type="scientific">Rhodohalobacter barkolensis</name>
    <dbReference type="NCBI Taxonomy" id="2053187"/>
    <lineage>
        <taxon>Bacteria</taxon>
        <taxon>Pseudomonadati</taxon>
        <taxon>Balneolota</taxon>
        <taxon>Balneolia</taxon>
        <taxon>Balneolales</taxon>
        <taxon>Balneolaceae</taxon>
        <taxon>Rhodohalobacter</taxon>
    </lineage>
</organism>
<dbReference type="OrthoDB" id="2812205at2"/>
<feature type="domain" description="Peptidoglycan recognition protein family" evidence="3">
    <location>
        <begin position="247"/>
        <end position="414"/>
    </location>
</feature>
<dbReference type="Pfam" id="PF18962">
    <property type="entry name" value="Por_Secre_tail"/>
    <property type="match status" value="1"/>
</dbReference>
<dbReference type="CDD" id="cd06583">
    <property type="entry name" value="PGRP"/>
    <property type="match status" value="1"/>
</dbReference>
<feature type="transmembrane region" description="Helical" evidence="2">
    <location>
        <begin position="53"/>
        <end position="71"/>
    </location>
</feature>
<evidence type="ECO:0000313" key="4">
    <source>
        <dbReference type="EMBL" id="PKD44917.1"/>
    </source>
</evidence>
<dbReference type="InterPro" id="IPR006619">
    <property type="entry name" value="PGRP_domain_met/bac"/>
</dbReference>
<comment type="caution">
    <text evidence="4">The sequence shown here is derived from an EMBL/GenBank/DDBJ whole genome shotgun (WGS) entry which is preliminary data.</text>
</comment>
<keyword evidence="5" id="KW-1185">Reference proteome</keyword>
<dbReference type="GO" id="GO:0009253">
    <property type="term" value="P:peptidoglycan catabolic process"/>
    <property type="evidence" value="ECO:0007669"/>
    <property type="project" value="InterPro"/>
</dbReference>
<dbReference type="EMBL" id="PISP01000001">
    <property type="protein sequence ID" value="PKD44917.1"/>
    <property type="molecule type" value="Genomic_DNA"/>
</dbReference>
<dbReference type="SMART" id="SM00701">
    <property type="entry name" value="PGRP"/>
    <property type="match status" value="1"/>
</dbReference>
<dbReference type="Gene3D" id="2.60.40.4070">
    <property type="match status" value="1"/>
</dbReference>
<evidence type="ECO:0000256" key="2">
    <source>
        <dbReference type="SAM" id="Phobius"/>
    </source>
</evidence>
<dbReference type="InterPro" id="IPR026444">
    <property type="entry name" value="Secre_tail"/>
</dbReference>
<gene>
    <name evidence="4" type="ORF">CWD77_05510</name>
</gene>
<dbReference type="InterPro" id="IPR036505">
    <property type="entry name" value="Amidase/PGRP_sf"/>
</dbReference>
<evidence type="ECO:0000256" key="1">
    <source>
        <dbReference type="ARBA" id="ARBA00007553"/>
    </source>
</evidence>
<dbReference type="AlphaFoldDB" id="A0A2N0VL42"/>
<dbReference type="SUPFAM" id="SSF55846">
    <property type="entry name" value="N-acetylmuramoyl-L-alanine amidase-like"/>
    <property type="match status" value="1"/>
</dbReference>